<keyword evidence="3 6" id="KW-1133">Transmembrane helix</keyword>
<dbReference type="RefSeq" id="WP_251934489.1">
    <property type="nucleotide sequence ID" value="NZ_CP098747.1"/>
</dbReference>
<evidence type="ECO:0000313" key="9">
    <source>
        <dbReference type="Proteomes" id="UP001056291"/>
    </source>
</evidence>
<dbReference type="InterPro" id="IPR010445">
    <property type="entry name" value="LapA_dom"/>
</dbReference>
<organism evidence="8 9">
    <name type="scientific">Sneathiella marina</name>
    <dbReference type="NCBI Taxonomy" id="2950108"/>
    <lineage>
        <taxon>Bacteria</taxon>
        <taxon>Pseudomonadati</taxon>
        <taxon>Pseudomonadota</taxon>
        <taxon>Alphaproteobacteria</taxon>
        <taxon>Sneathiellales</taxon>
        <taxon>Sneathiellaceae</taxon>
        <taxon>Sneathiella</taxon>
    </lineage>
</organism>
<evidence type="ECO:0000256" key="5">
    <source>
        <dbReference type="SAM" id="MobiDB-lite"/>
    </source>
</evidence>
<feature type="transmembrane region" description="Helical" evidence="6">
    <location>
        <begin position="41"/>
        <end position="63"/>
    </location>
</feature>
<evidence type="ECO:0000313" key="8">
    <source>
        <dbReference type="EMBL" id="USG61450.1"/>
    </source>
</evidence>
<keyword evidence="4 6" id="KW-0472">Membrane</keyword>
<keyword evidence="1" id="KW-1003">Cell membrane</keyword>
<evidence type="ECO:0000256" key="4">
    <source>
        <dbReference type="ARBA" id="ARBA00023136"/>
    </source>
</evidence>
<accession>A0ABY4W6U0</accession>
<evidence type="ECO:0000256" key="2">
    <source>
        <dbReference type="ARBA" id="ARBA00022692"/>
    </source>
</evidence>
<sequence length="119" mass="13418">MLKFVSWIFFIVVALVICALSIANRHDVMFSLDPLPFVFDLPLFLLLLAAGFVGLIIGSFVTWRRGSKVRTENRQNRRENADLKGQNTKLTQDIAETKAASQNNMSPTSAQSPRLEHQQ</sequence>
<feature type="region of interest" description="Disordered" evidence="5">
    <location>
        <begin position="67"/>
        <end position="119"/>
    </location>
</feature>
<evidence type="ECO:0000256" key="1">
    <source>
        <dbReference type="ARBA" id="ARBA00022475"/>
    </source>
</evidence>
<proteinExistence type="predicted"/>
<evidence type="ECO:0000256" key="3">
    <source>
        <dbReference type="ARBA" id="ARBA00022989"/>
    </source>
</evidence>
<reference evidence="8" key="1">
    <citation type="submission" date="2022-06" db="EMBL/GenBank/DDBJ databases">
        <title>Sneathiella actinostolidae sp. nov., isolated from a sea anemonein the Western Pacific Ocean.</title>
        <authorList>
            <person name="Wei M.J."/>
        </authorList>
    </citation>
    <scope>NUCLEOTIDE SEQUENCE</scope>
    <source>
        <strain evidence="8">PHK-P5</strain>
    </source>
</reference>
<evidence type="ECO:0000256" key="6">
    <source>
        <dbReference type="SAM" id="Phobius"/>
    </source>
</evidence>
<feature type="compositionally biased region" description="Polar residues" evidence="5">
    <location>
        <begin position="99"/>
        <end position="112"/>
    </location>
</feature>
<dbReference type="EMBL" id="CP098747">
    <property type="protein sequence ID" value="USG61450.1"/>
    <property type="molecule type" value="Genomic_DNA"/>
</dbReference>
<protein>
    <submittedName>
        <fullName evidence="8">Lipopolysaccharide assembly protein LapA domain-containing protein</fullName>
    </submittedName>
</protein>
<feature type="compositionally biased region" description="Basic and acidic residues" evidence="5">
    <location>
        <begin position="69"/>
        <end position="82"/>
    </location>
</feature>
<keyword evidence="2 6" id="KW-0812">Transmembrane</keyword>
<keyword evidence="9" id="KW-1185">Reference proteome</keyword>
<gene>
    <name evidence="8" type="ORF">NBZ79_00475</name>
</gene>
<dbReference type="Pfam" id="PF06305">
    <property type="entry name" value="LapA_dom"/>
    <property type="match status" value="1"/>
</dbReference>
<dbReference type="Proteomes" id="UP001056291">
    <property type="component" value="Chromosome"/>
</dbReference>
<evidence type="ECO:0000259" key="7">
    <source>
        <dbReference type="Pfam" id="PF06305"/>
    </source>
</evidence>
<name>A0ABY4W6U0_9PROT</name>
<feature type="domain" description="Lipopolysaccharide assembly protein A" evidence="7">
    <location>
        <begin position="37"/>
        <end position="86"/>
    </location>
</feature>